<proteinExistence type="predicted"/>
<name>A0A2K0W513_GIBNY</name>
<organism evidence="2 3">
    <name type="scientific">Gibberella nygamai</name>
    <name type="common">Bean root rot disease fungus</name>
    <name type="synonym">Fusarium nygamai</name>
    <dbReference type="NCBI Taxonomy" id="42673"/>
    <lineage>
        <taxon>Eukaryota</taxon>
        <taxon>Fungi</taxon>
        <taxon>Dikarya</taxon>
        <taxon>Ascomycota</taxon>
        <taxon>Pezizomycotina</taxon>
        <taxon>Sordariomycetes</taxon>
        <taxon>Hypocreomycetidae</taxon>
        <taxon>Hypocreales</taxon>
        <taxon>Nectriaceae</taxon>
        <taxon>Fusarium</taxon>
        <taxon>Fusarium fujikuroi species complex</taxon>
    </lineage>
</organism>
<protein>
    <submittedName>
        <fullName evidence="2">Uncharacterized protein</fullName>
    </submittedName>
</protein>
<dbReference type="STRING" id="42673.A0A2K0W513"/>
<dbReference type="AlphaFoldDB" id="A0A2K0W513"/>
<gene>
    <name evidence="2" type="ORF">FNYG_09241</name>
</gene>
<dbReference type="OrthoDB" id="3267335at2759"/>
<comment type="caution">
    <text evidence="2">The sequence shown here is derived from an EMBL/GenBank/DDBJ whole genome shotgun (WGS) entry which is preliminary data.</text>
</comment>
<sequence>MLSSKQQLTAVLLMAGRALGLNFTISNGQIFTPGFVVLDAPQPNTPLGGDTLHVAIDVTANGKLPLPPYDEDDDNQIFSIEMFLYSYMTGRNLTISNGTATANNASLGEIMAQEPGSTVKHINWVWPDCLVGDGKPEGDSDRGVYNVSNTYFYPLSEYFSQYAQISIRQNFRLNGDDHYTIFDVPINVTNSIPEDGDRPSCAELSNDILSPEEIDAEAANEVGVLFAPGDSTELEASGEDSKGSVLDSKVAVYAGLVSLFIAI</sequence>
<evidence type="ECO:0000313" key="2">
    <source>
        <dbReference type="EMBL" id="PNP77365.1"/>
    </source>
</evidence>
<evidence type="ECO:0000313" key="3">
    <source>
        <dbReference type="Proteomes" id="UP000236664"/>
    </source>
</evidence>
<reference evidence="2 3" key="1">
    <citation type="submission" date="2017-06" db="EMBL/GenBank/DDBJ databases">
        <title>Genome of Fusarium nygamai isolate CS10214.</title>
        <authorList>
            <person name="Gardiner D.M."/>
            <person name="Obanor F."/>
            <person name="Kazan K."/>
        </authorList>
    </citation>
    <scope>NUCLEOTIDE SEQUENCE [LARGE SCALE GENOMIC DNA]</scope>
    <source>
        <strain evidence="2 3">CS10214</strain>
    </source>
</reference>
<keyword evidence="3" id="KW-1185">Reference proteome</keyword>
<dbReference type="EMBL" id="MTQA01000127">
    <property type="protein sequence ID" value="PNP77365.1"/>
    <property type="molecule type" value="Genomic_DNA"/>
</dbReference>
<accession>A0A2K0W513</accession>
<keyword evidence="1" id="KW-0732">Signal</keyword>
<feature type="signal peptide" evidence="1">
    <location>
        <begin position="1"/>
        <end position="20"/>
    </location>
</feature>
<evidence type="ECO:0000256" key="1">
    <source>
        <dbReference type="SAM" id="SignalP"/>
    </source>
</evidence>
<dbReference type="Proteomes" id="UP000236664">
    <property type="component" value="Unassembled WGS sequence"/>
</dbReference>
<feature type="chain" id="PRO_5014441358" evidence="1">
    <location>
        <begin position="21"/>
        <end position="263"/>
    </location>
</feature>